<evidence type="ECO:0000313" key="6">
    <source>
        <dbReference type="Proteomes" id="UP000243217"/>
    </source>
</evidence>
<feature type="region of interest" description="Disordered" evidence="3">
    <location>
        <begin position="99"/>
        <end position="157"/>
    </location>
</feature>
<dbReference type="InterPro" id="IPR000719">
    <property type="entry name" value="Prot_kinase_dom"/>
</dbReference>
<sequence length="570" mass="62173">MGSCMSKDSSASTTTAQPRRLSRPARKSSAAKPLPQIPMPKLVVPSIRDVRSTSGASTATDSHEIKVGAIDLTTTEISTVSEPPSPMAKVEQVVFPAEQEEICPPSPPLASPTEAETPPMSPTDAASALTSPAQSSDLSPPASPPMKPHARSPMMTLSRSLQSSKSMFFPLYGVISKPKKSYVPMLEAKTHNQILPVNVDAVQFGAFGPPSIEGATNFGLSIWAFLVNYDGFSTSELSSVWMAIELGQMVHVTLTAPEGHYTVEDGETKSFVWDHHVTHVHFDIAVIDANMSLPFYATITAGLHVLRVEFQLATLSDGAALTQEYPSQTIVVNEVLHKISCDDLDVHLSSGSNQGNYDDNIISVDRLVENTRPEQLGARMQQMSHHPRVAKVFGVTKIQKQWYWVSEFHEFFSLHTYLAQQLTNDEKMVLLHDIAAGLAHMHHCGLAHNSLSTRHCFVDLDGHASLAGFNAVTAISNEAVAFDVFEFGMLMWETFTDVRASDIGSSWNEIASAIHLGDHAVDIPTPLQSLLLACLNEDPLKRPNMVDLVDALGGNKQKSFVDLCHQLKYQ</sequence>
<keyword evidence="2" id="KW-0067">ATP-binding</keyword>
<dbReference type="Gene3D" id="1.10.510.10">
    <property type="entry name" value="Transferase(Phosphotransferase) domain 1"/>
    <property type="match status" value="1"/>
</dbReference>
<dbReference type="GO" id="GO:0004713">
    <property type="term" value="F:protein tyrosine kinase activity"/>
    <property type="evidence" value="ECO:0007669"/>
    <property type="project" value="InterPro"/>
</dbReference>
<keyword evidence="5" id="KW-0418">Kinase</keyword>
<dbReference type="AlphaFoldDB" id="A0A1V9ZS20"/>
<accession>A0A1V9ZS20</accession>
<keyword evidence="6" id="KW-1185">Reference proteome</keyword>
<dbReference type="PANTHER" id="PTHR44329">
    <property type="entry name" value="SERINE/THREONINE-PROTEIN KINASE TNNI3K-RELATED"/>
    <property type="match status" value="1"/>
</dbReference>
<keyword evidence="5" id="KW-0808">Transferase</keyword>
<proteinExistence type="predicted"/>
<comment type="caution">
    <text evidence="5">The sequence shown here is derived from an EMBL/GenBank/DDBJ whole genome shotgun (WGS) entry which is preliminary data.</text>
</comment>
<organism evidence="5 6">
    <name type="scientific">Thraustotheca clavata</name>
    <dbReference type="NCBI Taxonomy" id="74557"/>
    <lineage>
        <taxon>Eukaryota</taxon>
        <taxon>Sar</taxon>
        <taxon>Stramenopiles</taxon>
        <taxon>Oomycota</taxon>
        <taxon>Saprolegniomycetes</taxon>
        <taxon>Saprolegniales</taxon>
        <taxon>Achlyaceae</taxon>
        <taxon>Thraustotheca</taxon>
    </lineage>
</organism>
<feature type="compositionally biased region" description="Polar residues" evidence="3">
    <location>
        <begin position="128"/>
        <end position="138"/>
    </location>
</feature>
<dbReference type="EMBL" id="JNBS01001684">
    <property type="protein sequence ID" value="OQS00832.1"/>
    <property type="molecule type" value="Genomic_DNA"/>
</dbReference>
<gene>
    <name evidence="5" type="ORF">THRCLA_05839</name>
</gene>
<dbReference type="PROSITE" id="PS50011">
    <property type="entry name" value="PROTEIN_KINASE_DOM"/>
    <property type="match status" value="1"/>
</dbReference>
<name>A0A1V9ZS20_9STRA</name>
<dbReference type="GO" id="GO:0004674">
    <property type="term" value="F:protein serine/threonine kinase activity"/>
    <property type="evidence" value="ECO:0007669"/>
    <property type="project" value="TreeGrafter"/>
</dbReference>
<dbReference type="OrthoDB" id="72868at2759"/>
<dbReference type="InterPro" id="IPR051681">
    <property type="entry name" value="Ser/Thr_Kinases-Pseudokinases"/>
</dbReference>
<dbReference type="InterPro" id="IPR020635">
    <property type="entry name" value="Tyr_kinase_cat_dom"/>
</dbReference>
<dbReference type="SMART" id="SM00219">
    <property type="entry name" value="TyrKc"/>
    <property type="match status" value="1"/>
</dbReference>
<keyword evidence="1" id="KW-0547">Nucleotide-binding</keyword>
<reference evidence="5 6" key="1">
    <citation type="journal article" date="2014" name="Genome Biol. Evol.">
        <title>The secreted proteins of Achlya hypogyna and Thraustotheca clavata identify the ancestral oomycete secretome and reveal gene acquisitions by horizontal gene transfer.</title>
        <authorList>
            <person name="Misner I."/>
            <person name="Blouin N."/>
            <person name="Leonard G."/>
            <person name="Richards T.A."/>
            <person name="Lane C.E."/>
        </authorList>
    </citation>
    <scope>NUCLEOTIDE SEQUENCE [LARGE SCALE GENOMIC DNA]</scope>
    <source>
        <strain evidence="5 6">ATCC 34112</strain>
    </source>
</reference>
<dbReference type="InterPro" id="IPR001245">
    <property type="entry name" value="Ser-Thr/Tyr_kinase_cat_dom"/>
</dbReference>
<feature type="domain" description="Protein kinase" evidence="4">
    <location>
        <begin position="310"/>
        <end position="561"/>
    </location>
</feature>
<feature type="compositionally biased region" description="Polar residues" evidence="3">
    <location>
        <begin position="1"/>
        <end position="17"/>
    </location>
</feature>
<dbReference type="SUPFAM" id="SSF56112">
    <property type="entry name" value="Protein kinase-like (PK-like)"/>
    <property type="match status" value="1"/>
</dbReference>
<dbReference type="STRING" id="74557.A0A1V9ZS20"/>
<dbReference type="GO" id="GO:0005524">
    <property type="term" value="F:ATP binding"/>
    <property type="evidence" value="ECO:0007669"/>
    <property type="project" value="UniProtKB-KW"/>
</dbReference>
<feature type="region of interest" description="Disordered" evidence="3">
    <location>
        <begin position="1"/>
        <end position="64"/>
    </location>
</feature>
<evidence type="ECO:0000313" key="5">
    <source>
        <dbReference type="EMBL" id="OQS00832.1"/>
    </source>
</evidence>
<dbReference type="InterPro" id="IPR011009">
    <property type="entry name" value="Kinase-like_dom_sf"/>
</dbReference>
<evidence type="ECO:0000256" key="3">
    <source>
        <dbReference type="SAM" id="MobiDB-lite"/>
    </source>
</evidence>
<dbReference type="Pfam" id="PF07714">
    <property type="entry name" value="PK_Tyr_Ser-Thr"/>
    <property type="match status" value="2"/>
</dbReference>
<dbReference type="Proteomes" id="UP000243217">
    <property type="component" value="Unassembled WGS sequence"/>
</dbReference>
<evidence type="ECO:0000256" key="1">
    <source>
        <dbReference type="ARBA" id="ARBA00022741"/>
    </source>
</evidence>
<dbReference type="PANTHER" id="PTHR44329:SF298">
    <property type="entry name" value="MIXED LINEAGE KINASE DOMAIN-LIKE PROTEIN"/>
    <property type="match status" value="1"/>
</dbReference>
<protein>
    <submittedName>
        <fullName evidence="5">Kinase</fullName>
    </submittedName>
</protein>
<evidence type="ECO:0000259" key="4">
    <source>
        <dbReference type="PROSITE" id="PS50011"/>
    </source>
</evidence>
<evidence type="ECO:0000256" key="2">
    <source>
        <dbReference type="ARBA" id="ARBA00022840"/>
    </source>
</evidence>